<evidence type="ECO:0000256" key="1">
    <source>
        <dbReference type="ARBA" id="ARBA00000085"/>
    </source>
</evidence>
<evidence type="ECO:0000256" key="3">
    <source>
        <dbReference type="ARBA" id="ARBA00012438"/>
    </source>
</evidence>
<dbReference type="EMBL" id="CP002582">
    <property type="protein sequence ID" value="ADZ84351.1"/>
    <property type="molecule type" value="Genomic_DNA"/>
</dbReference>
<keyword evidence="8" id="KW-0472">Membrane</keyword>
<dbReference type="PROSITE" id="PS50109">
    <property type="entry name" value="HIS_KIN"/>
    <property type="match status" value="1"/>
</dbReference>
<feature type="transmembrane region" description="Helical" evidence="8">
    <location>
        <begin position="142"/>
        <end position="161"/>
    </location>
</feature>
<proteinExistence type="predicted"/>
<dbReference type="SUPFAM" id="SSF47384">
    <property type="entry name" value="Homodimeric domain of signal transducing histidine kinase"/>
    <property type="match status" value="1"/>
</dbReference>
<comment type="subcellular location">
    <subcellularLocation>
        <location evidence="2">Membrane</location>
    </subcellularLocation>
</comment>
<evidence type="ECO:0000313" key="11">
    <source>
        <dbReference type="Proteomes" id="UP000008467"/>
    </source>
</evidence>
<dbReference type="eggNOG" id="COG5002">
    <property type="taxonomic scope" value="Bacteria"/>
</dbReference>
<comment type="catalytic activity">
    <reaction evidence="1">
        <text>ATP + protein L-histidine = ADP + protein N-phospho-L-histidine.</text>
        <dbReference type="EC" id="2.7.13.3"/>
    </reaction>
</comment>
<dbReference type="InterPro" id="IPR004358">
    <property type="entry name" value="Sig_transdc_His_kin-like_C"/>
</dbReference>
<reference evidence="10 11" key="1">
    <citation type="journal article" date="2011" name="J. Bacteriol.">
        <title>Complete genome sequence of the cellulose-degrading bacterium Cellulosilyticum lentocellum.</title>
        <authorList>
            <consortium name="US DOE Joint Genome Institute"/>
            <person name="Miller D.A."/>
            <person name="Suen G."/>
            <person name="Bruce D."/>
            <person name="Copeland A."/>
            <person name="Cheng J.F."/>
            <person name="Detter C."/>
            <person name="Goodwin L.A."/>
            <person name="Han C.S."/>
            <person name="Hauser L.J."/>
            <person name="Land M.L."/>
            <person name="Lapidus A."/>
            <person name="Lucas S."/>
            <person name="Meincke L."/>
            <person name="Pitluck S."/>
            <person name="Tapia R."/>
            <person name="Teshima H."/>
            <person name="Woyke T."/>
            <person name="Fox B.G."/>
            <person name="Angert E.R."/>
            <person name="Currie C.R."/>
        </authorList>
    </citation>
    <scope>NUCLEOTIDE SEQUENCE [LARGE SCALE GENOMIC DNA]</scope>
    <source>
        <strain evidence="11">ATCC 49066 / DSM 5427 / NCIMB 11756 / RHM5</strain>
    </source>
</reference>
<dbReference type="SUPFAM" id="SSF55874">
    <property type="entry name" value="ATPase domain of HSP90 chaperone/DNA topoisomerase II/histidine kinase"/>
    <property type="match status" value="1"/>
</dbReference>
<dbReference type="RefSeq" id="WP_013657644.1">
    <property type="nucleotide sequence ID" value="NC_015275.1"/>
</dbReference>
<feature type="domain" description="Histidine kinase" evidence="9">
    <location>
        <begin position="217"/>
        <end position="431"/>
    </location>
</feature>
<dbReference type="CDD" id="cd00075">
    <property type="entry name" value="HATPase"/>
    <property type="match status" value="1"/>
</dbReference>
<dbReference type="Pfam" id="PF00512">
    <property type="entry name" value="HisKA"/>
    <property type="match status" value="1"/>
</dbReference>
<dbReference type="HOGENOM" id="CLU_000445_89_6_9"/>
<keyword evidence="4" id="KW-0597">Phosphoprotein</keyword>
<organism evidence="10 11">
    <name type="scientific">Cellulosilyticum lentocellum (strain ATCC 49066 / DSM 5427 / NCIMB 11756 / RHM5)</name>
    <name type="common">Clostridium lentocellum</name>
    <dbReference type="NCBI Taxonomy" id="642492"/>
    <lineage>
        <taxon>Bacteria</taxon>
        <taxon>Bacillati</taxon>
        <taxon>Bacillota</taxon>
        <taxon>Clostridia</taxon>
        <taxon>Lachnospirales</taxon>
        <taxon>Cellulosilyticaceae</taxon>
        <taxon>Cellulosilyticum</taxon>
    </lineage>
</organism>
<dbReference type="GO" id="GO:0016036">
    <property type="term" value="P:cellular response to phosphate starvation"/>
    <property type="evidence" value="ECO:0007669"/>
    <property type="project" value="TreeGrafter"/>
</dbReference>
<evidence type="ECO:0000256" key="6">
    <source>
        <dbReference type="ARBA" id="ARBA00022777"/>
    </source>
</evidence>
<protein>
    <recommendedName>
        <fullName evidence="3">histidine kinase</fullName>
        <ecNumber evidence="3">2.7.13.3</ecNumber>
    </recommendedName>
</protein>
<dbReference type="Gene3D" id="3.30.565.10">
    <property type="entry name" value="Histidine kinase-like ATPase, C-terminal domain"/>
    <property type="match status" value="1"/>
</dbReference>
<keyword evidence="5" id="KW-0808">Transferase</keyword>
<keyword evidence="8" id="KW-1133">Transmembrane helix</keyword>
<accession>F2JJ58</accession>
<dbReference type="SMART" id="SM00388">
    <property type="entry name" value="HisKA"/>
    <property type="match status" value="1"/>
</dbReference>
<dbReference type="EC" id="2.7.13.3" evidence="3"/>
<feature type="transmembrane region" description="Helical" evidence="8">
    <location>
        <begin position="12"/>
        <end position="32"/>
    </location>
</feature>
<dbReference type="InterPro" id="IPR050351">
    <property type="entry name" value="BphY/WalK/GraS-like"/>
</dbReference>
<dbReference type="PANTHER" id="PTHR45453">
    <property type="entry name" value="PHOSPHATE REGULON SENSOR PROTEIN PHOR"/>
    <property type="match status" value="1"/>
</dbReference>
<dbReference type="PANTHER" id="PTHR45453:SF1">
    <property type="entry name" value="PHOSPHATE REGULON SENSOR PROTEIN PHOR"/>
    <property type="match status" value="1"/>
</dbReference>
<dbReference type="AlphaFoldDB" id="F2JJ58"/>
<keyword evidence="11" id="KW-1185">Reference proteome</keyword>
<evidence type="ECO:0000256" key="7">
    <source>
        <dbReference type="ARBA" id="ARBA00023012"/>
    </source>
</evidence>
<dbReference type="CDD" id="cd00082">
    <property type="entry name" value="HisKA"/>
    <property type="match status" value="1"/>
</dbReference>
<evidence type="ECO:0000256" key="2">
    <source>
        <dbReference type="ARBA" id="ARBA00004370"/>
    </source>
</evidence>
<gene>
    <name evidence="10" type="ordered locus">Clole_2650</name>
</gene>
<dbReference type="GO" id="GO:0000155">
    <property type="term" value="F:phosphorelay sensor kinase activity"/>
    <property type="evidence" value="ECO:0007669"/>
    <property type="project" value="InterPro"/>
</dbReference>
<dbReference type="GO" id="GO:0004721">
    <property type="term" value="F:phosphoprotein phosphatase activity"/>
    <property type="evidence" value="ECO:0007669"/>
    <property type="project" value="TreeGrafter"/>
</dbReference>
<dbReference type="InterPro" id="IPR036097">
    <property type="entry name" value="HisK_dim/P_sf"/>
</dbReference>
<name>F2JJ58_CELLD</name>
<dbReference type="GO" id="GO:0005886">
    <property type="term" value="C:plasma membrane"/>
    <property type="evidence" value="ECO:0007669"/>
    <property type="project" value="TreeGrafter"/>
</dbReference>
<dbReference type="PRINTS" id="PR00344">
    <property type="entry name" value="BCTRLSENSOR"/>
</dbReference>
<dbReference type="SMART" id="SM00387">
    <property type="entry name" value="HATPase_c"/>
    <property type="match status" value="1"/>
</dbReference>
<feature type="transmembrane region" description="Helical" evidence="8">
    <location>
        <begin position="173"/>
        <end position="196"/>
    </location>
</feature>
<dbReference type="STRING" id="642492.Clole_2650"/>
<keyword evidence="8" id="KW-0812">Transmembrane</keyword>
<dbReference type="Gene3D" id="1.10.287.130">
    <property type="match status" value="1"/>
</dbReference>
<dbReference type="InterPro" id="IPR036890">
    <property type="entry name" value="HATPase_C_sf"/>
</dbReference>
<dbReference type="InterPro" id="IPR003594">
    <property type="entry name" value="HATPase_dom"/>
</dbReference>
<keyword evidence="6 10" id="KW-0418">Kinase</keyword>
<dbReference type="Proteomes" id="UP000008467">
    <property type="component" value="Chromosome"/>
</dbReference>
<dbReference type="Pfam" id="PF02518">
    <property type="entry name" value="HATPase_c"/>
    <property type="match status" value="1"/>
</dbReference>
<evidence type="ECO:0000259" key="9">
    <source>
        <dbReference type="PROSITE" id="PS50109"/>
    </source>
</evidence>
<evidence type="ECO:0000256" key="5">
    <source>
        <dbReference type="ARBA" id="ARBA00022679"/>
    </source>
</evidence>
<sequence>MLKTLRTRLAKICMLITATLLAMMSLISLGILEKQFNAQQYTLIENQLNSIVFRLQTERSISHTFLSKLEATNQLLIKIEDNSIPLLFKGNTPSITPRTQLFAEATTLAETNYHFSTSNLFTSTLDIPKVSFEFRTPQHEHYLAIIGTFSSEVGHFRLILLKNMKSMDRYIGFLRWLFVGLTIIGFLLLGIFSFWFSGQATRPIELAQKKQTDFIAAASHELRSPLAVIHTNTSALALNANQETLRFTISIHNECTRMKHLIDDLLLLANMDAKHWSIQTTPTEIDTLVLDMYECFIPLSKQKDLIFNVILPDDLVPTLMIDNERIRQTLSILLDNAFTYTPAGNKVSLVLNYTPHELTISVIDNGPGIAEEHKPYIFDRFYRVDTSRHDKNHYGLGLSIAYEMMQLHHGQLTLQDTPGGGCTFSLIFPLK</sequence>
<evidence type="ECO:0000256" key="8">
    <source>
        <dbReference type="SAM" id="Phobius"/>
    </source>
</evidence>
<dbReference type="KEGG" id="cle:Clole_2650"/>
<dbReference type="InterPro" id="IPR005467">
    <property type="entry name" value="His_kinase_dom"/>
</dbReference>
<dbReference type="InterPro" id="IPR003661">
    <property type="entry name" value="HisK_dim/P_dom"/>
</dbReference>
<evidence type="ECO:0000256" key="4">
    <source>
        <dbReference type="ARBA" id="ARBA00022553"/>
    </source>
</evidence>
<keyword evidence="7" id="KW-0902">Two-component regulatory system</keyword>
<evidence type="ECO:0000313" key="10">
    <source>
        <dbReference type="EMBL" id="ADZ84351.1"/>
    </source>
</evidence>